<reference evidence="10 11" key="1">
    <citation type="submission" date="2023-03" db="EMBL/GenBank/DDBJ databases">
        <title>Mating type loci evolution in Malassezia.</title>
        <authorList>
            <person name="Coelho M.A."/>
        </authorList>
    </citation>
    <scope>NUCLEOTIDE SEQUENCE [LARGE SCALE GENOMIC DNA]</scope>
    <source>
        <strain evidence="10 11">CBS 9725</strain>
    </source>
</reference>
<name>A0AAJ6CGQ2_9BASI</name>
<dbReference type="PROSITE" id="PS50082">
    <property type="entry name" value="WD_REPEATS_2"/>
    <property type="match status" value="2"/>
</dbReference>
<keyword evidence="6" id="KW-0804">Transcription</keyword>
<keyword evidence="2" id="KW-0690">Ribosome biogenesis</keyword>
<dbReference type="GO" id="GO:0045943">
    <property type="term" value="P:positive regulation of transcription by RNA polymerase I"/>
    <property type="evidence" value="ECO:0007669"/>
    <property type="project" value="InterPro"/>
</dbReference>
<dbReference type="GO" id="GO:0003723">
    <property type="term" value="F:RNA binding"/>
    <property type="evidence" value="ECO:0007669"/>
    <property type="project" value="InterPro"/>
</dbReference>
<protein>
    <submittedName>
        <fullName evidence="10">NET1-associated nuclear protein 1</fullName>
    </submittedName>
</protein>
<dbReference type="InterPro" id="IPR001680">
    <property type="entry name" value="WD40_rpt"/>
</dbReference>
<dbReference type="Pfam" id="PF23769">
    <property type="entry name" value="Beta-prop_WDR75_2nd"/>
    <property type="match status" value="1"/>
</dbReference>
<evidence type="ECO:0000256" key="8">
    <source>
        <dbReference type="PROSITE-ProRule" id="PRU00221"/>
    </source>
</evidence>
<gene>
    <name evidence="10" type="primary">NAN1</name>
    <name evidence="10" type="ORF">MYAM1_001198</name>
</gene>
<keyword evidence="3" id="KW-0698">rRNA processing</keyword>
<comment type="subcellular location">
    <subcellularLocation>
        <location evidence="1">Nucleus</location>
        <location evidence="1">Nucleolus</location>
    </subcellularLocation>
</comment>
<evidence type="ECO:0000313" key="10">
    <source>
        <dbReference type="EMBL" id="WFC98470.1"/>
    </source>
</evidence>
<dbReference type="InterPro" id="IPR011047">
    <property type="entry name" value="Quinoprotein_ADH-like_sf"/>
</dbReference>
<sequence length="895" mass="98254">MPARKKDAKKAASRSEAMVTSKYQSDVVHMPVTVLQDEIASDVSPVFTNDGSYFFLVRHCSVLIVSRATNRVVATLSDNKVDSKTCHTASITGMQLNPWNPLQLFTCSLDGTLKVWNYLDSELYDDVNIGLPICAMTLSSSWKSRIFVVVSKDKQTSRAHSRSHSTLYSVELGTGSRNSHKPAKQVRLGKFSSFCCLGVSPNGKWLIALSSSKVNILSLEKPQAEFVRFTSESRLSALSFHPDDNLQRFATGEENGKIRIWYCLEQLASSSNLPQSSTGYAATTTLHWHAHAVSALQYSSEGAQLLSGGEEGVLVVWKLSSGNAVGADAREFVPRLGAGITALAVTRNPNKNEQEYVACLADGSAVFVASLSLKVVRTFATVKNDATRYTLDDADRASLSHPLALDRAAGQAVLTAGHPSTLQFVDIATHSHIFDVEIVPTNRVSRPEDEALTPPRVQHVAFSLPVRGMTHGEWMATVDGRPGGSYTSELSLKLWRWDSHQKTYLLNTRIDHPHEKHVTALSFSPRLGSDGVLLATVGDDSQVKTWRVAVRTLRGERSESYWVCRSAFSYRGTIPRWITWSPDGSLLAIAQGVFITLWDPVSLVMQTRLAAPELGAAEQCAFVGRRGRFLAAVGSQRLLIWDLVGQRVVYAADYPVQDISPHRQGLLVLTEDATTLLYIRTDGQLIRKYVVPELIASSIVNVAPDSDKLHILALNKQGSLLDLGSSRVSASTSLQDVTIHDARATLFDELFGVDAEHAERIDQMMKDDQEHLQKVGWQANEGIEKALALFSAPPHLLPPVASLADAYIDALLPPAHREEPQDEAKTENVELMVEEPEIGLDSDDVPDSDQINKARSTNIDFLADAFDSVLQLYQQSASNGNFATKSKSKKRHSSQ</sequence>
<dbReference type="PROSITE" id="PS50294">
    <property type="entry name" value="WD_REPEATS_REGION"/>
    <property type="match status" value="1"/>
</dbReference>
<evidence type="ECO:0000256" key="4">
    <source>
        <dbReference type="ARBA" id="ARBA00022574"/>
    </source>
</evidence>
<keyword evidence="5" id="KW-0677">Repeat</keyword>
<feature type="repeat" description="WD" evidence="8">
    <location>
        <begin position="286"/>
        <end position="327"/>
    </location>
</feature>
<accession>A0AAJ6CGQ2</accession>
<dbReference type="SMART" id="SM00320">
    <property type="entry name" value="WD40"/>
    <property type="match status" value="5"/>
</dbReference>
<evidence type="ECO:0000256" key="5">
    <source>
        <dbReference type="ARBA" id="ARBA00022737"/>
    </source>
</evidence>
<dbReference type="GO" id="GO:2000234">
    <property type="term" value="P:positive regulation of rRNA processing"/>
    <property type="evidence" value="ECO:0007669"/>
    <property type="project" value="TreeGrafter"/>
</dbReference>
<dbReference type="SUPFAM" id="SSF82171">
    <property type="entry name" value="DPP6 N-terminal domain-like"/>
    <property type="match status" value="1"/>
</dbReference>
<proteinExistence type="predicted"/>
<dbReference type="AlphaFoldDB" id="A0AAJ6CGQ2"/>
<dbReference type="GO" id="GO:0006364">
    <property type="term" value="P:rRNA processing"/>
    <property type="evidence" value="ECO:0007669"/>
    <property type="project" value="UniProtKB-KW"/>
</dbReference>
<evidence type="ECO:0000259" key="9">
    <source>
        <dbReference type="Pfam" id="PF23769"/>
    </source>
</evidence>
<dbReference type="InterPro" id="IPR053826">
    <property type="entry name" value="WDR75"/>
</dbReference>
<evidence type="ECO:0000256" key="7">
    <source>
        <dbReference type="ARBA" id="ARBA00023242"/>
    </source>
</evidence>
<dbReference type="Proteomes" id="UP001219567">
    <property type="component" value="Chromosome 1"/>
</dbReference>
<dbReference type="PANTHER" id="PTHR44215:SF1">
    <property type="entry name" value="WD REPEAT-CONTAINING PROTEIN 75"/>
    <property type="match status" value="1"/>
</dbReference>
<dbReference type="Pfam" id="PF23869">
    <property type="entry name" value="Beta-prop_WDR75_1st"/>
    <property type="match status" value="1"/>
</dbReference>
<keyword evidence="7" id="KW-0539">Nucleus</keyword>
<dbReference type="InterPro" id="IPR015943">
    <property type="entry name" value="WD40/YVTN_repeat-like_dom_sf"/>
</dbReference>
<keyword evidence="11" id="KW-1185">Reference proteome</keyword>
<evidence type="ECO:0000256" key="2">
    <source>
        <dbReference type="ARBA" id="ARBA00022517"/>
    </source>
</evidence>
<dbReference type="PANTHER" id="PTHR44215">
    <property type="entry name" value="WD REPEAT-CONTAINING PROTEIN 75"/>
    <property type="match status" value="1"/>
</dbReference>
<evidence type="ECO:0000256" key="6">
    <source>
        <dbReference type="ARBA" id="ARBA00023163"/>
    </source>
</evidence>
<dbReference type="SUPFAM" id="SSF50998">
    <property type="entry name" value="Quinoprotein alcohol dehydrogenase-like"/>
    <property type="match status" value="1"/>
</dbReference>
<dbReference type="GO" id="GO:0032040">
    <property type="term" value="C:small-subunit processome"/>
    <property type="evidence" value="ECO:0007669"/>
    <property type="project" value="InterPro"/>
</dbReference>
<keyword evidence="4 8" id="KW-0853">WD repeat</keyword>
<feature type="domain" description="WD repeat-containing protein 75 second beta-propeller" evidence="9">
    <location>
        <begin position="410"/>
        <end position="654"/>
    </location>
</feature>
<dbReference type="InterPro" id="IPR057644">
    <property type="entry name" value="Beta-prop_WDR75_2nd"/>
</dbReference>
<dbReference type="EMBL" id="CP119943">
    <property type="protein sequence ID" value="WFC98470.1"/>
    <property type="molecule type" value="Genomic_DNA"/>
</dbReference>
<evidence type="ECO:0000313" key="11">
    <source>
        <dbReference type="Proteomes" id="UP001219567"/>
    </source>
</evidence>
<evidence type="ECO:0000256" key="3">
    <source>
        <dbReference type="ARBA" id="ARBA00022552"/>
    </source>
</evidence>
<dbReference type="Gene3D" id="2.130.10.10">
    <property type="entry name" value="YVTN repeat-like/Quinoprotein amine dehydrogenase"/>
    <property type="match status" value="3"/>
</dbReference>
<feature type="repeat" description="WD" evidence="8">
    <location>
        <begin position="511"/>
        <end position="548"/>
    </location>
</feature>
<organism evidence="10 11">
    <name type="scientific">Malassezia yamatoensis</name>
    <dbReference type="NCBI Taxonomy" id="253288"/>
    <lineage>
        <taxon>Eukaryota</taxon>
        <taxon>Fungi</taxon>
        <taxon>Dikarya</taxon>
        <taxon>Basidiomycota</taxon>
        <taxon>Ustilaginomycotina</taxon>
        <taxon>Malasseziomycetes</taxon>
        <taxon>Malasseziales</taxon>
        <taxon>Malasseziaceae</taxon>
        <taxon>Malassezia</taxon>
    </lineage>
</organism>
<evidence type="ECO:0000256" key="1">
    <source>
        <dbReference type="ARBA" id="ARBA00004604"/>
    </source>
</evidence>